<dbReference type="InterPro" id="IPR009061">
    <property type="entry name" value="DNA-bd_dom_put_sf"/>
</dbReference>
<evidence type="ECO:0000259" key="1">
    <source>
        <dbReference type="Pfam" id="PF12728"/>
    </source>
</evidence>
<protein>
    <submittedName>
        <fullName evidence="2">Helix-turn-helix transcriptional regulator</fullName>
    </submittedName>
</protein>
<accession>A0ABV7X5W4</accession>
<dbReference type="Pfam" id="PF12728">
    <property type="entry name" value="HTH_17"/>
    <property type="match status" value="1"/>
</dbReference>
<evidence type="ECO:0000313" key="3">
    <source>
        <dbReference type="Proteomes" id="UP001595615"/>
    </source>
</evidence>
<feature type="domain" description="Helix-turn-helix" evidence="1">
    <location>
        <begin position="8"/>
        <end position="58"/>
    </location>
</feature>
<sequence length="69" mass="7718">MARIDEALDTASASRMCGIAESTLEKWRVAGMGPPFLKLGKLVRYSRQDLEAWLNARRVRSTSEPVPNI</sequence>
<name>A0ABV7X5W4_9SPHN</name>
<comment type="caution">
    <text evidence="2">The sequence shown here is derived from an EMBL/GenBank/DDBJ whole genome shotgun (WGS) entry which is preliminary data.</text>
</comment>
<dbReference type="EMBL" id="JBHRXV010000001">
    <property type="protein sequence ID" value="MFC3711206.1"/>
    <property type="molecule type" value="Genomic_DNA"/>
</dbReference>
<dbReference type="RefSeq" id="WP_380855671.1">
    <property type="nucleotide sequence ID" value="NZ_JBHRXV010000001.1"/>
</dbReference>
<dbReference type="InterPro" id="IPR041657">
    <property type="entry name" value="HTH_17"/>
</dbReference>
<dbReference type="Proteomes" id="UP001595615">
    <property type="component" value="Unassembled WGS sequence"/>
</dbReference>
<proteinExistence type="predicted"/>
<evidence type="ECO:0000313" key="2">
    <source>
        <dbReference type="EMBL" id="MFC3711206.1"/>
    </source>
</evidence>
<dbReference type="Gene3D" id="1.10.10.10">
    <property type="entry name" value="Winged helix-like DNA-binding domain superfamily/Winged helix DNA-binding domain"/>
    <property type="match status" value="1"/>
</dbReference>
<reference evidence="3" key="1">
    <citation type="journal article" date="2019" name="Int. J. Syst. Evol. Microbiol.">
        <title>The Global Catalogue of Microorganisms (GCM) 10K type strain sequencing project: providing services to taxonomists for standard genome sequencing and annotation.</title>
        <authorList>
            <consortium name="The Broad Institute Genomics Platform"/>
            <consortium name="The Broad Institute Genome Sequencing Center for Infectious Disease"/>
            <person name="Wu L."/>
            <person name="Ma J."/>
        </authorList>
    </citation>
    <scope>NUCLEOTIDE SEQUENCE [LARGE SCALE GENOMIC DNA]</scope>
    <source>
        <strain evidence="3">KCTC 42644</strain>
    </source>
</reference>
<dbReference type="SUPFAM" id="SSF46955">
    <property type="entry name" value="Putative DNA-binding domain"/>
    <property type="match status" value="1"/>
</dbReference>
<keyword evidence="3" id="KW-1185">Reference proteome</keyword>
<organism evidence="2 3">
    <name type="scientific">Sphingoaurantiacus capsulatus</name>
    <dbReference type="NCBI Taxonomy" id="1771310"/>
    <lineage>
        <taxon>Bacteria</taxon>
        <taxon>Pseudomonadati</taxon>
        <taxon>Pseudomonadota</taxon>
        <taxon>Alphaproteobacteria</taxon>
        <taxon>Sphingomonadales</taxon>
        <taxon>Sphingosinicellaceae</taxon>
        <taxon>Sphingoaurantiacus</taxon>
    </lineage>
</organism>
<gene>
    <name evidence="2" type="ORF">ACFOMD_01395</name>
</gene>
<dbReference type="InterPro" id="IPR036388">
    <property type="entry name" value="WH-like_DNA-bd_sf"/>
</dbReference>